<reference evidence="2 3" key="1">
    <citation type="submission" date="2019-12" db="EMBL/GenBank/DDBJ databases">
        <title>A genome sequence resource for the geographically widespread anthracnose pathogen Colletotrichum asianum.</title>
        <authorList>
            <person name="Meng Y."/>
        </authorList>
    </citation>
    <scope>NUCLEOTIDE SEQUENCE [LARGE SCALE GENOMIC DNA]</scope>
    <source>
        <strain evidence="2 3">ICMP 18580</strain>
    </source>
</reference>
<feature type="region of interest" description="Disordered" evidence="1">
    <location>
        <begin position="1"/>
        <end position="20"/>
    </location>
</feature>
<evidence type="ECO:0000256" key="1">
    <source>
        <dbReference type="SAM" id="MobiDB-lite"/>
    </source>
</evidence>
<evidence type="ECO:0000313" key="3">
    <source>
        <dbReference type="Proteomes" id="UP000434172"/>
    </source>
</evidence>
<sequence>MAASEKLSPPKASSAEMPVSHELLPRGNVVGGDAGVGDASCIEVVFGGDADVEQAFVVDDAVVEGVAAAGHGVADRRNLRASMQCIPSSIYDAVSAMPSLEIRHDALWQKVLLSDSPLQLVPRARRWWNGVELKLPGGHPAWLVGSKVETVIGMGKAVA</sequence>
<dbReference type="AlphaFoldDB" id="A0A8H3VZD9"/>
<organism evidence="2 3">
    <name type="scientific">Colletotrichum asianum</name>
    <dbReference type="NCBI Taxonomy" id="702518"/>
    <lineage>
        <taxon>Eukaryota</taxon>
        <taxon>Fungi</taxon>
        <taxon>Dikarya</taxon>
        <taxon>Ascomycota</taxon>
        <taxon>Pezizomycotina</taxon>
        <taxon>Sordariomycetes</taxon>
        <taxon>Hypocreomycetidae</taxon>
        <taxon>Glomerellales</taxon>
        <taxon>Glomerellaceae</taxon>
        <taxon>Colletotrichum</taxon>
        <taxon>Colletotrichum gloeosporioides species complex</taxon>
    </lineage>
</organism>
<proteinExistence type="predicted"/>
<accession>A0A8H3VZD9</accession>
<keyword evidence="3" id="KW-1185">Reference proteome</keyword>
<protein>
    <submittedName>
        <fullName evidence="2">Uncharacterized protein</fullName>
    </submittedName>
</protein>
<dbReference type="Proteomes" id="UP000434172">
    <property type="component" value="Unassembled WGS sequence"/>
</dbReference>
<gene>
    <name evidence="2" type="ORF">GQ607_015647</name>
</gene>
<evidence type="ECO:0000313" key="2">
    <source>
        <dbReference type="EMBL" id="KAF0317130.1"/>
    </source>
</evidence>
<comment type="caution">
    <text evidence="2">The sequence shown here is derived from an EMBL/GenBank/DDBJ whole genome shotgun (WGS) entry which is preliminary data.</text>
</comment>
<dbReference type="EMBL" id="WOWK01000137">
    <property type="protein sequence ID" value="KAF0317130.1"/>
    <property type="molecule type" value="Genomic_DNA"/>
</dbReference>
<name>A0A8H3VZD9_9PEZI</name>